<reference evidence="10" key="1">
    <citation type="submission" date="2021-01" db="EMBL/GenBank/DDBJ databases">
        <title>Whole genome shotgun sequence of Actinoplanes ferrugineus NBRC 15555.</title>
        <authorList>
            <person name="Komaki H."/>
            <person name="Tamura T."/>
        </authorList>
    </citation>
    <scope>NUCLEOTIDE SEQUENCE</scope>
    <source>
        <strain evidence="10">NBRC 15555</strain>
    </source>
</reference>
<feature type="binding site" evidence="8">
    <location>
        <position position="74"/>
    </location>
    <ligand>
        <name>S-adenosyl-L-methionine</name>
        <dbReference type="ChEBI" id="CHEBI:59789"/>
    </ligand>
</feature>
<feature type="binding site" evidence="8">
    <location>
        <position position="180"/>
    </location>
    <ligand>
        <name>S-adenosyl-L-methionine</name>
        <dbReference type="ChEBI" id="CHEBI:59789"/>
    </ligand>
</feature>
<dbReference type="PROSITE" id="PS51918">
    <property type="entry name" value="RADICAL_SAM"/>
    <property type="match status" value="1"/>
</dbReference>
<feature type="binding site" evidence="6 7">
    <location>
        <position position="72"/>
    </location>
    <ligand>
        <name>[4Fe-4S] cluster</name>
        <dbReference type="ChEBI" id="CHEBI:49883"/>
        <note>4Fe-4S-S-AdoMet</note>
    </ligand>
</feature>
<keyword evidence="6" id="KW-0560">Oxidoreductase</keyword>
<dbReference type="NCBIfam" id="TIGR00423">
    <property type="entry name" value="CofH family radical SAM protein"/>
    <property type="match status" value="1"/>
</dbReference>
<name>A0A919J4S9_9ACTN</name>
<keyword evidence="3 6" id="KW-0479">Metal-binding</keyword>
<dbReference type="InterPro" id="IPR007197">
    <property type="entry name" value="rSAM"/>
</dbReference>
<keyword evidence="6" id="KW-0474">Menaquinone biosynthesis</keyword>
<evidence type="ECO:0000256" key="1">
    <source>
        <dbReference type="ARBA" id="ARBA00022485"/>
    </source>
</evidence>
<sequence>MTANREIDDILQRAADGGRITPEEALLLYTDAPFHGLGEAADTVRRRRFPDGIVTYLIDRNINYTNVCVTACKFCAFFRAPKHRDGWAHPMEEILRRCGEAIDLGATQVMLQGGHHPEFGVAYYESLFSAVKEAYPQLAIHSIGPSEILHMAKVDGVSIEEAIVRIKAAGLDSIAGAGAEMLPQRPRKAIAPLKESGERWIEVMTIAHRNGLSSTATMMMGTGETNAERIEHIRMIRDCQDLAVANGYSDKAVETSHEVGGFRAFIPWTYQPENNHLKGRTQASNMEYLRFIAVSRLFFDNVAHLQASWLTTGKDVGQLALHLGVDDLGSIMLEENVISSAGARHRSNLHELIWMIRTADRVPAWRDTLYNHLKVHWTEADDPTDDRVVSHFSSIAMPDRKTLPLVDAK</sequence>
<keyword evidence="4 6" id="KW-0408">Iron</keyword>
<feature type="binding site" evidence="6 7">
    <location>
        <position position="75"/>
    </location>
    <ligand>
        <name>[4Fe-4S] cluster</name>
        <dbReference type="ChEBI" id="CHEBI:49883"/>
        <note>4Fe-4S-S-AdoMet</note>
    </ligand>
</feature>
<comment type="function">
    <text evidence="6">Radical SAM enzyme that catalyzes the cyclization of dehypoxanthine futalosine (DHFL) into cyclic dehypoxanthine futalosine (CDHFL), a step in the biosynthesis of menaquinone (MK, vitamin K2).</text>
</comment>
<dbReference type="Pfam" id="PF19288">
    <property type="entry name" value="CofH_C"/>
    <property type="match status" value="1"/>
</dbReference>
<dbReference type="InterPro" id="IPR058240">
    <property type="entry name" value="rSAM_sf"/>
</dbReference>
<comment type="caution">
    <text evidence="10">The sequence shown here is derived from an EMBL/GenBank/DDBJ whole genome shotgun (WGS) entry which is preliminary data.</text>
</comment>
<keyword evidence="5 6" id="KW-0411">Iron-sulfur</keyword>
<evidence type="ECO:0000256" key="6">
    <source>
        <dbReference type="HAMAP-Rule" id="MF_00992"/>
    </source>
</evidence>
<dbReference type="HAMAP" id="MF_00992">
    <property type="entry name" value="MqnC"/>
    <property type="match status" value="1"/>
</dbReference>
<dbReference type="SUPFAM" id="SSF102114">
    <property type="entry name" value="Radical SAM enzymes"/>
    <property type="match status" value="1"/>
</dbReference>
<organism evidence="10 11">
    <name type="scientific">Paractinoplanes ferrugineus</name>
    <dbReference type="NCBI Taxonomy" id="113564"/>
    <lineage>
        <taxon>Bacteria</taxon>
        <taxon>Bacillati</taxon>
        <taxon>Actinomycetota</taxon>
        <taxon>Actinomycetes</taxon>
        <taxon>Micromonosporales</taxon>
        <taxon>Micromonosporaceae</taxon>
        <taxon>Paractinoplanes</taxon>
    </lineage>
</organism>
<evidence type="ECO:0000259" key="9">
    <source>
        <dbReference type="PROSITE" id="PS51918"/>
    </source>
</evidence>
<dbReference type="InterPro" id="IPR034405">
    <property type="entry name" value="F420"/>
</dbReference>
<dbReference type="InterPro" id="IPR022431">
    <property type="entry name" value="Cyclic_DHFL_synthase_mqnC"/>
</dbReference>
<dbReference type="SFLD" id="SFLDS00029">
    <property type="entry name" value="Radical_SAM"/>
    <property type="match status" value="1"/>
</dbReference>
<dbReference type="AlphaFoldDB" id="A0A919J4S9"/>
<feature type="binding site" evidence="8">
    <location>
        <position position="330"/>
    </location>
    <ligand>
        <name>(3R)-3-methyl-D-ornithine</name>
        <dbReference type="ChEBI" id="CHEBI:64642"/>
    </ligand>
</feature>
<keyword evidence="11" id="KW-1185">Reference proteome</keyword>
<comment type="cofactor">
    <cofactor evidence="6 7">
        <name>[4Fe-4S] cluster</name>
        <dbReference type="ChEBI" id="CHEBI:49883"/>
    </cofactor>
    <text evidence="6 7">Binds 1 [4Fe-4S] cluster. The cluster is coordinated with 3 cysteines and an exchangeable S-adenosyl-L-methionine.</text>
</comment>
<dbReference type="EC" id="1.21.98.1" evidence="6"/>
<comment type="similarity">
    <text evidence="6">Belongs to the radical SAM superfamily. MqnC family.</text>
</comment>
<keyword evidence="1 6" id="KW-0004">4Fe-4S</keyword>
<gene>
    <name evidence="6 10" type="primary">mqnC</name>
    <name evidence="10" type="ORF">Afe05nite_58280</name>
</gene>
<evidence type="ECO:0000313" key="10">
    <source>
        <dbReference type="EMBL" id="GIE13988.1"/>
    </source>
</evidence>
<evidence type="ECO:0000256" key="3">
    <source>
        <dbReference type="ARBA" id="ARBA00022723"/>
    </source>
</evidence>
<dbReference type="SFLD" id="SFLDF00342">
    <property type="entry name" value="cyclic_dehypoxanthine_futalosi"/>
    <property type="match status" value="1"/>
</dbReference>
<dbReference type="GO" id="GO:0016765">
    <property type="term" value="F:transferase activity, transferring alkyl or aryl (other than methyl) groups"/>
    <property type="evidence" value="ECO:0007669"/>
    <property type="project" value="InterPro"/>
</dbReference>
<dbReference type="Proteomes" id="UP000598174">
    <property type="component" value="Unassembled WGS sequence"/>
</dbReference>
<proteinExistence type="inferred from homology"/>
<dbReference type="InterPro" id="IPR045567">
    <property type="entry name" value="CofH/MnqC-like_C"/>
</dbReference>
<feature type="binding site" evidence="6 7">
    <location>
        <position position="68"/>
    </location>
    <ligand>
        <name>[4Fe-4S] cluster</name>
        <dbReference type="ChEBI" id="CHEBI:49883"/>
        <note>4Fe-4S-S-AdoMet</note>
    </ligand>
</feature>
<dbReference type="SFLD" id="SFLDG01064">
    <property type="entry name" value="F420__menaquinone_cofactor_bio"/>
    <property type="match status" value="1"/>
</dbReference>
<evidence type="ECO:0000256" key="7">
    <source>
        <dbReference type="PIRSR" id="PIRSR004762-1"/>
    </source>
</evidence>
<dbReference type="PANTHER" id="PTHR43076">
    <property type="entry name" value="FO SYNTHASE (COFH)"/>
    <property type="match status" value="1"/>
</dbReference>
<dbReference type="InterPro" id="IPR020050">
    <property type="entry name" value="FO_synthase_su2"/>
</dbReference>
<keyword evidence="2 6" id="KW-0949">S-adenosyl-L-methionine</keyword>
<feature type="binding site" evidence="8">
    <location>
        <position position="308"/>
    </location>
    <ligand>
        <name>(3R)-3-methyl-D-ornithine</name>
        <dbReference type="ChEBI" id="CHEBI:64642"/>
    </ligand>
</feature>
<dbReference type="CDD" id="cd01335">
    <property type="entry name" value="Radical_SAM"/>
    <property type="match status" value="1"/>
</dbReference>
<dbReference type="GO" id="GO:0005506">
    <property type="term" value="F:iron ion binding"/>
    <property type="evidence" value="ECO:0007669"/>
    <property type="project" value="UniProtKB-UniRule"/>
</dbReference>
<dbReference type="PIRSF" id="PIRSF004762">
    <property type="entry name" value="CHP00423"/>
    <property type="match status" value="1"/>
</dbReference>
<accession>A0A919J4S9</accession>
<dbReference type="SFLD" id="SFLDG01389">
    <property type="entry name" value="menaquinone_synthsis_involved"/>
    <property type="match status" value="1"/>
</dbReference>
<protein>
    <recommendedName>
        <fullName evidence="6">Cyclic dehypoxanthine futalosine synthase</fullName>
        <shortName evidence="6">Cyclic DHFL synthase</shortName>
        <ecNumber evidence="6">1.21.98.1</ecNumber>
    </recommendedName>
    <alternativeName>
        <fullName evidence="6">Dehypoxanthine futalosine cyclase</fullName>
        <shortName evidence="6">DHFL cyclase</shortName>
    </alternativeName>
    <alternativeName>
        <fullName evidence="6">Menaquinone biosynthetic enzyme MqnC</fullName>
    </alternativeName>
</protein>
<evidence type="ECO:0000256" key="5">
    <source>
        <dbReference type="ARBA" id="ARBA00023014"/>
    </source>
</evidence>
<comment type="pathway">
    <text evidence="6">Quinol/quinone metabolism; menaquinone biosynthesis.</text>
</comment>
<evidence type="ECO:0000256" key="2">
    <source>
        <dbReference type="ARBA" id="ARBA00022691"/>
    </source>
</evidence>
<evidence type="ECO:0000313" key="11">
    <source>
        <dbReference type="Proteomes" id="UP000598174"/>
    </source>
</evidence>
<dbReference type="Pfam" id="PF04055">
    <property type="entry name" value="Radical_SAM"/>
    <property type="match status" value="1"/>
</dbReference>
<evidence type="ECO:0000256" key="8">
    <source>
        <dbReference type="PIRSR" id="PIRSR004762-2"/>
    </source>
</evidence>
<dbReference type="EMBL" id="BOMM01000051">
    <property type="protein sequence ID" value="GIE13988.1"/>
    <property type="molecule type" value="Genomic_DNA"/>
</dbReference>
<dbReference type="GO" id="GO:0009234">
    <property type="term" value="P:menaquinone biosynthetic process"/>
    <property type="evidence" value="ECO:0007669"/>
    <property type="project" value="UniProtKB-UniRule"/>
</dbReference>
<dbReference type="GO" id="GO:0051539">
    <property type="term" value="F:4 iron, 4 sulfur cluster binding"/>
    <property type="evidence" value="ECO:0007669"/>
    <property type="project" value="UniProtKB-KW"/>
</dbReference>
<dbReference type="Gene3D" id="3.20.20.70">
    <property type="entry name" value="Aldolase class I"/>
    <property type="match status" value="1"/>
</dbReference>
<dbReference type="NCBIfam" id="TIGR03699">
    <property type="entry name" value="menaquin_MqnC"/>
    <property type="match status" value="1"/>
</dbReference>
<dbReference type="PANTHER" id="PTHR43076:SF1">
    <property type="entry name" value="LIPOYL SYNTHASE 2"/>
    <property type="match status" value="1"/>
</dbReference>
<dbReference type="RefSeq" id="WP_203820405.1">
    <property type="nucleotide sequence ID" value="NZ_BAAABP010000001.1"/>
</dbReference>
<comment type="catalytic activity">
    <reaction evidence="6">
        <text>dehypoxanthine futalosine + S-adenosyl-L-methionine = cyclic dehypoxanthinylfutalosinate + 5'-deoxyadenosine + L-methionine + H(+)</text>
        <dbReference type="Rhea" id="RHEA:33083"/>
        <dbReference type="ChEBI" id="CHEBI:15378"/>
        <dbReference type="ChEBI" id="CHEBI:17319"/>
        <dbReference type="ChEBI" id="CHEBI:57844"/>
        <dbReference type="ChEBI" id="CHEBI:58864"/>
        <dbReference type="ChEBI" id="CHEBI:59789"/>
        <dbReference type="ChEBI" id="CHEBI:64270"/>
        <dbReference type="EC" id="1.21.98.1"/>
    </reaction>
</comment>
<dbReference type="GO" id="GO:0046992">
    <property type="term" value="F:oxidoreductase activity, acting on X-H and Y-H to form an X-Y bond"/>
    <property type="evidence" value="ECO:0007669"/>
    <property type="project" value="UniProtKB-UniRule"/>
</dbReference>
<dbReference type="GO" id="GO:0044689">
    <property type="term" value="F:7,8-didemethyl-8-hydroxy-5-deazariboflavin synthase activity"/>
    <property type="evidence" value="ECO:0007669"/>
    <property type="project" value="TreeGrafter"/>
</dbReference>
<dbReference type="InterPro" id="IPR013785">
    <property type="entry name" value="Aldolase_TIM"/>
</dbReference>
<feature type="domain" description="Radical SAM core" evidence="9">
    <location>
        <begin position="54"/>
        <end position="301"/>
    </location>
</feature>
<evidence type="ECO:0000256" key="4">
    <source>
        <dbReference type="ARBA" id="ARBA00023004"/>
    </source>
</evidence>